<evidence type="ECO:0008006" key="7">
    <source>
        <dbReference type="Google" id="ProtNLM"/>
    </source>
</evidence>
<organism evidence="5 6">
    <name type="scientific">Gordoniibacillus kamchatkensis</name>
    <dbReference type="NCBI Taxonomy" id="1590651"/>
    <lineage>
        <taxon>Bacteria</taxon>
        <taxon>Bacillati</taxon>
        <taxon>Bacillota</taxon>
        <taxon>Bacilli</taxon>
        <taxon>Bacillales</taxon>
        <taxon>Paenibacillaceae</taxon>
        <taxon>Gordoniibacillus</taxon>
    </lineage>
</organism>
<protein>
    <recommendedName>
        <fullName evidence="7">ABC transporter substrate-binding protein</fullName>
    </recommendedName>
</protein>
<dbReference type="InterPro" id="IPR039424">
    <property type="entry name" value="SBP_5"/>
</dbReference>
<evidence type="ECO:0000259" key="4">
    <source>
        <dbReference type="Pfam" id="PF12793"/>
    </source>
</evidence>
<feature type="domain" description="Transcriptional regulator SgrR N-terminal HTH" evidence="4">
    <location>
        <begin position="24"/>
        <end position="103"/>
    </location>
</feature>
<evidence type="ECO:0000259" key="3">
    <source>
        <dbReference type="Pfam" id="PF00496"/>
    </source>
</evidence>
<proteinExistence type="predicted"/>
<keyword evidence="2" id="KW-0238">DNA-binding</keyword>
<dbReference type="InterPro" id="IPR000914">
    <property type="entry name" value="SBP_5_dom"/>
</dbReference>
<evidence type="ECO:0000313" key="6">
    <source>
        <dbReference type="Proteomes" id="UP000031967"/>
    </source>
</evidence>
<dbReference type="Proteomes" id="UP000031967">
    <property type="component" value="Unassembled WGS sequence"/>
</dbReference>
<dbReference type="SUPFAM" id="SSF53850">
    <property type="entry name" value="Periplasmic binding protein-like II"/>
    <property type="match status" value="1"/>
</dbReference>
<comment type="subcellular location">
    <subcellularLocation>
        <location evidence="1">Cell membrane</location>
        <topology evidence="1">Lipid-anchor</topology>
    </subcellularLocation>
</comment>
<keyword evidence="6" id="KW-1185">Reference proteome</keyword>
<dbReference type="Pfam" id="PF12793">
    <property type="entry name" value="SgrR_N"/>
    <property type="match status" value="1"/>
</dbReference>
<dbReference type="Pfam" id="PF00496">
    <property type="entry name" value="SBP_bac_5"/>
    <property type="match status" value="1"/>
</dbReference>
<feature type="domain" description="Solute-binding protein family 5" evidence="3">
    <location>
        <begin position="180"/>
        <end position="493"/>
    </location>
</feature>
<dbReference type="PANTHER" id="PTHR30290:SF72">
    <property type="entry name" value="HTH-TYPE TRANSCRIPTIONAL REGULATOR SGRR"/>
    <property type="match status" value="1"/>
</dbReference>
<dbReference type="EMBL" id="JXAK01000002">
    <property type="protein sequence ID" value="KIL42266.1"/>
    <property type="molecule type" value="Genomic_DNA"/>
</dbReference>
<evidence type="ECO:0000313" key="5">
    <source>
        <dbReference type="EMBL" id="KIL42266.1"/>
    </source>
</evidence>
<evidence type="ECO:0000256" key="2">
    <source>
        <dbReference type="ARBA" id="ARBA00023125"/>
    </source>
</evidence>
<dbReference type="Gene3D" id="3.40.190.10">
    <property type="entry name" value="Periplasmic binding protein-like II"/>
    <property type="match status" value="1"/>
</dbReference>
<dbReference type="PANTHER" id="PTHR30290">
    <property type="entry name" value="PERIPLASMIC BINDING COMPONENT OF ABC TRANSPORTER"/>
    <property type="match status" value="1"/>
</dbReference>
<reference evidence="5 6" key="1">
    <citation type="submission" date="2014-12" db="EMBL/GenBank/DDBJ databases">
        <title>Draft genome sequence of Paenibacillus kamchatkensis strain B-2647.</title>
        <authorList>
            <person name="Karlyshev A.V."/>
            <person name="Kudryashova E.B."/>
        </authorList>
    </citation>
    <scope>NUCLEOTIDE SEQUENCE [LARGE SCALE GENOMIC DNA]</scope>
    <source>
        <strain evidence="5 6">VKM B-2647</strain>
    </source>
</reference>
<dbReference type="Gene3D" id="3.10.105.10">
    <property type="entry name" value="Dipeptide-binding Protein, Domain 3"/>
    <property type="match status" value="1"/>
</dbReference>
<gene>
    <name evidence="5" type="ORF">SD70_01660</name>
</gene>
<comment type="caution">
    <text evidence="5">The sequence shown here is derived from an EMBL/GenBank/DDBJ whole genome shotgun (WGS) entry which is preliminary data.</text>
</comment>
<dbReference type="PROSITE" id="PS01040">
    <property type="entry name" value="SBP_BACTERIAL_5"/>
    <property type="match status" value="1"/>
</dbReference>
<evidence type="ECO:0000256" key="1">
    <source>
        <dbReference type="ARBA" id="ARBA00004193"/>
    </source>
</evidence>
<accession>A0ABR5AMK6</accession>
<dbReference type="InterPro" id="IPR023765">
    <property type="entry name" value="SBP_5_CS"/>
</dbReference>
<dbReference type="RefSeq" id="WP_041045016.1">
    <property type="nucleotide sequence ID" value="NZ_JXAK01000002.1"/>
</dbReference>
<sequence length="623" mass="69652">MQLTVQYAALKHALLRGQPGGREDGPVPVTVEEIAGHLICTERNAKIIIRKMADHGWIVWTPGRGRGNRSQIRFAASAEELLLQEAKACVQQGNLHGAMELLRGEGLEAGLTEKFLAWLGDFFGYKEKDAAGAEADTLRLPLRTAVLTLDPAELLYARDLHFAKQVYDTLARFDPERGVVVPHLAHSWESDADGLVWTFYLRKGVKFHHGRELTAADAAFSLSRLQQYAPTSPNGWLAEEIRAVRPAGRLTLQVELRAPNFMFPHYVSAYGTAILPEDVYKDAVPGSGGAGRPLPDVWRMPVGTGPFRVARHDEGALVLEAFPDYFRERAQLDRVELLYVPSELQGRDASTWTFHMSKAHHFVQPVPEHWQTLRVMPLGSSLLAFNLRKAGPQQDERLRRAIHLALDRERMIRELGMDNAIPARGFLPPEPGTPLLPLGDNRLEEARRLVSASIYRGETLRLLSIIGHRPQSEWVQARCEEIGVRIAIEELSHTEAADPELLAEGDAKLGGVVADDDVARFLVETYKVGILSIRTYTPDDLLRTFDETVADIVAEPDAGVRLRRIRGMEKLLTGDCRVLFLAHTTQQTIFSPDVRGISVNTIGWFDFKDIWFKPKEIKPASPE</sequence>
<dbReference type="InterPro" id="IPR025370">
    <property type="entry name" value="SgrR_HTH_N"/>
</dbReference>
<name>A0ABR5AMK6_9BACL</name>